<feature type="domain" description="B box-type" evidence="2">
    <location>
        <begin position="101"/>
        <end position="137"/>
    </location>
</feature>
<dbReference type="SMART" id="SM00336">
    <property type="entry name" value="BBOX"/>
    <property type="match status" value="2"/>
</dbReference>
<proteinExistence type="predicted"/>
<gene>
    <name evidence="3" type="ORF">MGAL_10B090727</name>
</gene>
<dbReference type="PANTHER" id="PTHR25462:SF296">
    <property type="entry name" value="MEIOTIC P26, ISOFORM F"/>
    <property type="match status" value="1"/>
</dbReference>
<dbReference type="Proteomes" id="UP000596742">
    <property type="component" value="Unassembled WGS sequence"/>
</dbReference>
<reference evidence="3" key="1">
    <citation type="submission" date="2018-11" db="EMBL/GenBank/DDBJ databases">
        <authorList>
            <person name="Alioto T."/>
            <person name="Alioto T."/>
        </authorList>
    </citation>
    <scope>NUCLEOTIDE SEQUENCE</scope>
</reference>
<dbReference type="PROSITE" id="PS50119">
    <property type="entry name" value="ZF_BBOX"/>
    <property type="match status" value="2"/>
</dbReference>
<comment type="caution">
    <text evidence="3">The sequence shown here is derived from an EMBL/GenBank/DDBJ whole genome shotgun (WGS) entry which is preliminary data.</text>
</comment>
<dbReference type="SUPFAM" id="SSF57845">
    <property type="entry name" value="B-box zinc-binding domain"/>
    <property type="match status" value="1"/>
</dbReference>
<sequence>MMLDSKPNMLISCPTINGKCTQFSLMLKRCNSQVAVTCQMCKKSQKLKWRCLDCERTICENCKDIHSNIQLFSGHKVVSFTDIPVSRMELRVEEEIMKNQCSRHNRKTYKFFCRTCNLLICSDCIIEDHSKHNHAYISQLIYEQILNEAETLESYSKEYRDTERQDSASIDSYCLLMTEFELVHTVRTNLPSINYMTLANDDEAYICSLDRKSIVNLKLNTTGFFTMIQRKRKLSDSKEVDEIGGVQIQPNDITINLKGDLLFISDHRLKLVTKNAQHQTEITDIKNFNPLKPKCVHYDKERDIFLVGLTEGDSDFELTESSLRQVVAVNQRGQLRKSFEFTTENKRLFTLPVRIFSIADGGICVIDRVSQTTGRVISLNWEGNLLWTYHNPPLSLCPNPFYPTDLTMTNTKKIIVVDSNNRAFHILNPNGDLILHQSSINLGIERPLCLDTDKSGYLWVGCSCDSSSKDGANLYKIKIKGL</sequence>
<dbReference type="Pfam" id="PF00643">
    <property type="entry name" value="zf-B_box"/>
    <property type="match status" value="2"/>
</dbReference>
<evidence type="ECO:0000313" key="3">
    <source>
        <dbReference type="EMBL" id="VDI41194.1"/>
    </source>
</evidence>
<evidence type="ECO:0000256" key="1">
    <source>
        <dbReference type="PROSITE-ProRule" id="PRU00024"/>
    </source>
</evidence>
<keyword evidence="1" id="KW-0479">Metal-binding</keyword>
<keyword evidence="1" id="KW-0862">Zinc</keyword>
<keyword evidence="1" id="KW-0863">Zinc-finger</keyword>
<dbReference type="Gene3D" id="2.120.10.30">
    <property type="entry name" value="TolB, C-terminal domain"/>
    <property type="match status" value="1"/>
</dbReference>
<evidence type="ECO:0000313" key="4">
    <source>
        <dbReference type="Proteomes" id="UP000596742"/>
    </source>
</evidence>
<evidence type="ECO:0000259" key="2">
    <source>
        <dbReference type="PROSITE" id="PS50119"/>
    </source>
</evidence>
<organism evidence="3 4">
    <name type="scientific">Mytilus galloprovincialis</name>
    <name type="common">Mediterranean mussel</name>
    <dbReference type="NCBI Taxonomy" id="29158"/>
    <lineage>
        <taxon>Eukaryota</taxon>
        <taxon>Metazoa</taxon>
        <taxon>Spiralia</taxon>
        <taxon>Lophotrochozoa</taxon>
        <taxon>Mollusca</taxon>
        <taxon>Bivalvia</taxon>
        <taxon>Autobranchia</taxon>
        <taxon>Pteriomorphia</taxon>
        <taxon>Mytilida</taxon>
        <taxon>Mytiloidea</taxon>
        <taxon>Mytilidae</taxon>
        <taxon>Mytilinae</taxon>
        <taxon>Mytilus</taxon>
    </lineage>
</organism>
<dbReference type="PANTHER" id="PTHR25462">
    <property type="entry name" value="BONUS, ISOFORM C-RELATED"/>
    <property type="match status" value="1"/>
</dbReference>
<dbReference type="OrthoDB" id="6057383at2759"/>
<dbReference type="InterPro" id="IPR047153">
    <property type="entry name" value="TRIM45/56/19-like"/>
</dbReference>
<dbReference type="Gene3D" id="3.30.160.60">
    <property type="entry name" value="Classic Zinc Finger"/>
    <property type="match status" value="1"/>
</dbReference>
<dbReference type="EMBL" id="UYJE01005870">
    <property type="protein sequence ID" value="VDI41194.1"/>
    <property type="molecule type" value="Genomic_DNA"/>
</dbReference>
<dbReference type="AlphaFoldDB" id="A0A8B6EZF4"/>
<feature type="domain" description="B box-type" evidence="2">
    <location>
        <begin position="33"/>
        <end position="80"/>
    </location>
</feature>
<dbReference type="InterPro" id="IPR000315">
    <property type="entry name" value="Znf_B-box"/>
</dbReference>
<protein>
    <recommendedName>
        <fullName evidence="2">B box-type domain-containing protein</fullName>
    </recommendedName>
</protein>
<accession>A0A8B6EZF4</accession>
<keyword evidence="4" id="KW-1185">Reference proteome</keyword>
<dbReference type="GO" id="GO:0008270">
    <property type="term" value="F:zinc ion binding"/>
    <property type="evidence" value="ECO:0007669"/>
    <property type="project" value="UniProtKB-KW"/>
</dbReference>
<dbReference type="InterPro" id="IPR011042">
    <property type="entry name" value="6-blade_b-propeller_TolB-like"/>
</dbReference>
<dbReference type="SUPFAM" id="SSF101898">
    <property type="entry name" value="NHL repeat"/>
    <property type="match status" value="1"/>
</dbReference>
<name>A0A8B6EZF4_MYTGA</name>